<organism evidence="2 3">
    <name type="scientific">Lysobacter yangpyeongensis</name>
    <dbReference type="NCBI Taxonomy" id="346182"/>
    <lineage>
        <taxon>Bacteria</taxon>
        <taxon>Pseudomonadati</taxon>
        <taxon>Pseudomonadota</taxon>
        <taxon>Gammaproteobacteria</taxon>
        <taxon>Lysobacterales</taxon>
        <taxon>Lysobacteraceae</taxon>
        <taxon>Lysobacter</taxon>
    </lineage>
</organism>
<name>A0ABW0SR59_9GAMM</name>
<sequence>MATLSRWLASTALAAGLGMAMLAAPVPAHAQDGDDLVRVLVDVADVIYHDGYPYYRYGNYGYRDRLIVERNRYGRPVYYRYAPRHYRAGPPYGQAYGYWRNHATSRVSCDRHGRCVTRYYDPRYDRRPYDNRYYYSHDRDRYDRRYWDGRRWRDRD</sequence>
<evidence type="ECO:0000256" key="1">
    <source>
        <dbReference type="SAM" id="SignalP"/>
    </source>
</evidence>
<feature type="chain" id="PRO_5047264897" evidence="1">
    <location>
        <begin position="31"/>
        <end position="156"/>
    </location>
</feature>
<dbReference type="RefSeq" id="WP_386756020.1">
    <property type="nucleotide sequence ID" value="NZ_JBHSNM010000008.1"/>
</dbReference>
<keyword evidence="1" id="KW-0732">Signal</keyword>
<gene>
    <name evidence="2" type="ORF">ACFPN1_15120</name>
</gene>
<keyword evidence="3" id="KW-1185">Reference proteome</keyword>
<accession>A0ABW0SR59</accession>
<dbReference type="EMBL" id="JBHSNM010000008">
    <property type="protein sequence ID" value="MFC5571393.1"/>
    <property type="molecule type" value="Genomic_DNA"/>
</dbReference>
<evidence type="ECO:0000313" key="3">
    <source>
        <dbReference type="Proteomes" id="UP001596036"/>
    </source>
</evidence>
<feature type="signal peptide" evidence="1">
    <location>
        <begin position="1"/>
        <end position="30"/>
    </location>
</feature>
<protein>
    <submittedName>
        <fullName evidence="2">Uncharacterized protein</fullName>
    </submittedName>
</protein>
<proteinExistence type="predicted"/>
<comment type="caution">
    <text evidence="2">The sequence shown here is derived from an EMBL/GenBank/DDBJ whole genome shotgun (WGS) entry which is preliminary data.</text>
</comment>
<reference evidence="3" key="1">
    <citation type="journal article" date="2019" name="Int. J. Syst. Evol. Microbiol.">
        <title>The Global Catalogue of Microorganisms (GCM) 10K type strain sequencing project: providing services to taxonomists for standard genome sequencing and annotation.</title>
        <authorList>
            <consortium name="The Broad Institute Genomics Platform"/>
            <consortium name="The Broad Institute Genome Sequencing Center for Infectious Disease"/>
            <person name="Wu L."/>
            <person name="Ma J."/>
        </authorList>
    </citation>
    <scope>NUCLEOTIDE SEQUENCE [LARGE SCALE GENOMIC DNA]</scope>
    <source>
        <strain evidence="3">KACC 11407</strain>
    </source>
</reference>
<dbReference type="Proteomes" id="UP001596036">
    <property type="component" value="Unassembled WGS sequence"/>
</dbReference>
<evidence type="ECO:0000313" key="2">
    <source>
        <dbReference type="EMBL" id="MFC5571393.1"/>
    </source>
</evidence>